<keyword evidence="2" id="KW-1185">Reference proteome</keyword>
<organism evidence="1 2">
    <name type="scientific">Tetragonisca angustula</name>
    <dbReference type="NCBI Taxonomy" id="166442"/>
    <lineage>
        <taxon>Eukaryota</taxon>
        <taxon>Metazoa</taxon>
        <taxon>Ecdysozoa</taxon>
        <taxon>Arthropoda</taxon>
        <taxon>Hexapoda</taxon>
        <taxon>Insecta</taxon>
        <taxon>Pterygota</taxon>
        <taxon>Neoptera</taxon>
        <taxon>Endopterygota</taxon>
        <taxon>Hymenoptera</taxon>
        <taxon>Apocrita</taxon>
        <taxon>Aculeata</taxon>
        <taxon>Apoidea</taxon>
        <taxon>Anthophila</taxon>
        <taxon>Apidae</taxon>
        <taxon>Tetragonisca</taxon>
    </lineage>
</organism>
<name>A0AAW1A3R1_9HYME</name>
<evidence type="ECO:0000313" key="1">
    <source>
        <dbReference type="EMBL" id="KAK9303899.1"/>
    </source>
</evidence>
<gene>
    <name evidence="1" type="ORF">QLX08_004613</name>
</gene>
<comment type="caution">
    <text evidence="1">The sequence shown here is derived from an EMBL/GenBank/DDBJ whole genome shotgun (WGS) entry which is preliminary data.</text>
</comment>
<dbReference type="EMBL" id="JAWNGG020000071">
    <property type="protein sequence ID" value="KAK9303899.1"/>
    <property type="molecule type" value="Genomic_DNA"/>
</dbReference>
<accession>A0AAW1A3R1</accession>
<protein>
    <submittedName>
        <fullName evidence="1">Uncharacterized protein</fullName>
    </submittedName>
</protein>
<dbReference type="AlphaFoldDB" id="A0AAW1A3R1"/>
<proteinExistence type="predicted"/>
<evidence type="ECO:0000313" key="2">
    <source>
        <dbReference type="Proteomes" id="UP001432146"/>
    </source>
</evidence>
<sequence>MIISLRKQRTDRPIKPNLSNERGICEMLSTRNRRDSSAEFQQNSCSVAYDNRTKRGCCELNAGYLASVPIMAAISLGPGHAGRRITVIQPNNRVWLRNEKDRDTVEQRV</sequence>
<reference evidence="1 2" key="1">
    <citation type="submission" date="2024-05" db="EMBL/GenBank/DDBJ databases">
        <title>The nuclear and mitochondrial genome assemblies of Tetragonisca angustula (Apidae: Meliponini), a tiny yet remarkable pollinator in the Neotropics.</title>
        <authorList>
            <person name="Ferrari R."/>
            <person name="Ricardo P.C."/>
            <person name="Dias F.C."/>
            <person name="Araujo N.S."/>
            <person name="Soares D.O."/>
            <person name="Zhou Q.-S."/>
            <person name="Zhu C.-D."/>
            <person name="Coutinho L."/>
            <person name="Airas M.C."/>
            <person name="Batista T.M."/>
        </authorList>
    </citation>
    <scope>NUCLEOTIDE SEQUENCE [LARGE SCALE GENOMIC DNA]</scope>
    <source>
        <strain evidence="1">ASF017062</strain>
        <tissue evidence="1">Abdomen</tissue>
    </source>
</reference>
<dbReference type="Proteomes" id="UP001432146">
    <property type="component" value="Unassembled WGS sequence"/>
</dbReference>